<evidence type="ECO:0000256" key="2">
    <source>
        <dbReference type="ARBA" id="ARBA00022801"/>
    </source>
</evidence>
<evidence type="ECO:0000313" key="3">
    <source>
        <dbReference type="EMBL" id="CAG5084203.1"/>
    </source>
</evidence>
<dbReference type="PANTHER" id="PTHR12737:SF9">
    <property type="entry name" value="DIMETHYLARGININASE"/>
    <property type="match status" value="1"/>
</dbReference>
<proteinExistence type="inferred from homology"/>
<keyword evidence="2" id="KW-0378">Hydrolase</keyword>
<dbReference type="Proteomes" id="UP001158576">
    <property type="component" value="Chromosome PAR"/>
</dbReference>
<reference evidence="3 4" key="1">
    <citation type="submission" date="2021-04" db="EMBL/GenBank/DDBJ databases">
        <authorList>
            <person name="Bliznina A."/>
        </authorList>
    </citation>
    <scope>NUCLEOTIDE SEQUENCE [LARGE SCALE GENOMIC DNA]</scope>
</reference>
<gene>
    <name evidence="3" type="ORF">OKIOD_LOCUS2135</name>
</gene>
<keyword evidence="4" id="KW-1185">Reference proteome</keyword>
<dbReference type="SUPFAM" id="SSF55909">
    <property type="entry name" value="Pentein"/>
    <property type="match status" value="1"/>
</dbReference>
<dbReference type="Pfam" id="PF19420">
    <property type="entry name" value="DDAH_eukar"/>
    <property type="match status" value="1"/>
</dbReference>
<name>A0ABN7RVL5_OIKDI</name>
<protein>
    <submittedName>
        <fullName evidence="3">Oidioi.mRNA.OKI2018_I69.PAR.g10577.t1.cds</fullName>
    </submittedName>
</protein>
<accession>A0ABN7RVL5</accession>
<dbReference type="InterPro" id="IPR033199">
    <property type="entry name" value="DDAH-like"/>
</dbReference>
<sequence length="266" mass="29113">MEYNTAICRGIPTSLIENGLRLENNHSPIDEALMRRQHDQYTDALKKCGMKVIQLPADETLPDCVFTEDAAVVVGKKAVLTNQGHPARRAEAKEMRKALEQAGVEVFDMTEEPDSHVDGGDVLFTGSEIFIGDSKRSNKAGAEFLRKSFGIPVHQIKVDEGLHLKSNCSMLGLNKIIISNDKDGKSMARGIIAAAENSYTFVFVPDIKASNVVSFNKTVFIPAGYPKSREIIEDNIAKDIEIVELGNTELSKVDGCLTCCSVLINV</sequence>
<dbReference type="PANTHER" id="PTHR12737">
    <property type="entry name" value="DIMETHYLARGININE DIMETHYLAMINOHYDROLASE"/>
    <property type="match status" value="1"/>
</dbReference>
<organism evidence="3 4">
    <name type="scientific">Oikopleura dioica</name>
    <name type="common">Tunicate</name>
    <dbReference type="NCBI Taxonomy" id="34765"/>
    <lineage>
        <taxon>Eukaryota</taxon>
        <taxon>Metazoa</taxon>
        <taxon>Chordata</taxon>
        <taxon>Tunicata</taxon>
        <taxon>Appendicularia</taxon>
        <taxon>Copelata</taxon>
        <taxon>Oikopleuridae</taxon>
        <taxon>Oikopleura</taxon>
    </lineage>
</organism>
<comment type="similarity">
    <text evidence="1">Belongs to the DDAH family.</text>
</comment>
<dbReference type="Gene3D" id="3.75.10.10">
    <property type="entry name" value="L-arginine/glycine Amidinotransferase, Chain A"/>
    <property type="match status" value="1"/>
</dbReference>
<dbReference type="EMBL" id="OU015568">
    <property type="protein sequence ID" value="CAG5084203.1"/>
    <property type="molecule type" value="Genomic_DNA"/>
</dbReference>
<evidence type="ECO:0000313" key="4">
    <source>
        <dbReference type="Proteomes" id="UP001158576"/>
    </source>
</evidence>
<evidence type="ECO:0000256" key="1">
    <source>
        <dbReference type="ARBA" id="ARBA00008532"/>
    </source>
</evidence>